<proteinExistence type="predicted"/>
<comment type="caution">
    <text evidence="5">The sequence shown here is derived from an EMBL/GenBank/DDBJ whole genome shotgun (WGS) entry which is preliminary data.</text>
</comment>
<sequence length="537" mass="60229">MTLLTTTTPLSTHQLSTTLLTTTTPLSTHPLTTTQTTITHDENTTNMIPEDDIQTTHAPEEPNQPTVPPHPLRHLSNRPEPNSVIYDKSDHPNSPELHHILFHGVRIYDHISPDPPLSNPPIFDSTIGPSSAPDIPLRLSPLPFTPLTSPVKSNDSGLGFLCHAATPNAFAATASTSPPVIGRPTSAEESQGYDDGVIDLTQTKDLPRHVPSMEENHLANELFRYPLIPAISLITPLPQMEWDLFENILKANINVYHTTRSELELSNKSLLQITKPKQWTTTYTQFRGLKPFMWNRIPDLYTDTRSGDCGPVSMKFLEMHAHGDPPPQRAASQTALWTTYASISLPTKSLARSDIIFSIYVFILLLKLSQTKYVTHELIRFFLTIQHRETNSWHPNYLLVWIEAYYIRGSNEGESLPKVLPMPNKRIEHHLFKWVDEAIVDEVNMVDAKHNQLKEDVDPFKMYTKQIDQALLQINRLLDDKTTSSGTNDNSTIATEDTLQSPNLASDANNSRSQVINIAVAAIALGTMAWLYAKITN</sequence>
<feature type="region of interest" description="Disordered" evidence="3">
    <location>
        <begin position="54"/>
        <end position="74"/>
    </location>
</feature>
<keyword evidence="1" id="KW-0645">Protease</keyword>
<feature type="region of interest" description="Disordered" evidence="3">
    <location>
        <begin position="482"/>
        <end position="508"/>
    </location>
</feature>
<evidence type="ECO:0000256" key="2">
    <source>
        <dbReference type="ARBA" id="ARBA00022801"/>
    </source>
</evidence>
<feature type="domain" description="Ubiquitin-like protease family profile" evidence="4">
    <location>
        <begin position="279"/>
        <end position="330"/>
    </location>
</feature>
<dbReference type="InterPro" id="IPR003653">
    <property type="entry name" value="Peptidase_C48_C"/>
</dbReference>
<name>A0ABQ7Z379_BRANA</name>
<evidence type="ECO:0000256" key="3">
    <source>
        <dbReference type="SAM" id="MobiDB-lite"/>
    </source>
</evidence>
<protein>
    <recommendedName>
        <fullName evidence="4">Ubiquitin-like protease family profile domain-containing protein</fullName>
    </recommendedName>
</protein>
<keyword evidence="6" id="KW-1185">Reference proteome</keyword>
<feature type="compositionally biased region" description="Polar residues" evidence="3">
    <location>
        <begin position="483"/>
        <end position="508"/>
    </location>
</feature>
<dbReference type="Pfam" id="PF02902">
    <property type="entry name" value="Peptidase_C48"/>
    <property type="match status" value="1"/>
</dbReference>
<reference evidence="5 6" key="1">
    <citation type="submission" date="2021-05" db="EMBL/GenBank/DDBJ databases">
        <title>Genome Assembly of Synthetic Allotetraploid Brassica napus Reveals Homoeologous Exchanges between Subgenomes.</title>
        <authorList>
            <person name="Davis J.T."/>
        </authorList>
    </citation>
    <scope>NUCLEOTIDE SEQUENCE [LARGE SCALE GENOMIC DNA]</scope>
    <source>
        <strain evidence="6">cv. Da-Ae</strain>
        <tissue evidence="5">Seedling</tissue>
    </source>
</reference>
<evidence type="ECO:0000256" key="1">
    <source>
        <dbReference type="ARBA" id="ARBA00022670"/>
    </source>
</evidence>
<organism evidence="5 6">
    <name type="scientific">Brassica napus</name>
    <name type="common">Rape</name>
    <dbReference type="NCBI Taxonomy" id="3708"/>
    <lineage>
        <taxon>Eukaryota</taxon>
        <taxon>Viridiplantae</taxon>
        <taxon>Streptophyta</taxon>
        <taxon>Embryophyta</taxon>
        <taxon>Tracheophyta</taxon>
        <taxon>Spermatophyta</taxon>
        <taxon>Magnoliopsida</taxon>
        <taxon>eudicotyledons</taxon>
        <taxon>Gunneridae</taxon>
        <taxon>Pentapetalae</taxon>
        <taxon>rosids</taxon>
        <taxon>malvids</taxon>
        <taxon>Brassicales</taxon>
        <taxon>Brassicaceae</taxon>
        <taxon>Brassiceae</taxon>
        <taxon>Brassica</taxon>
    </lineage>
</organism>
<dbReference type="Proteomes" id="UP000824890">
    <property type="component" value="Unassembled WGS sequence"/>
</dbReference>
<evidence type="ECO:0000313" key="6">
    <source>
        <dbReference type="Proteomes" id="UP000824890"/>
    </source>
</evidence>
<evidence type="ECO:0000259" key="4">
    <source>
        <dbReference type="Pfam" id="PF02902"/>
    </source>
</evidence>
<evidence type="ECO:0000313" key="5">
    <source>
        <dbReference type="EMBL" id="KAH0874662.1"/>
    </source>
</evidence>
<gene>
    <name evidence="5" type="ORF">HID58_072024</name>
</gene>
<keyword evidence="2" id="KW-0378">Hydrolase</keyword>
<dbReference type="EMBL" id="JAGKQM010000016">
    <property type="protein sequence ID" value="KAH0874662.1"/>
    <property type="molecule type" value="Genomic_DNA"/>
</dbReference>
<accession>A0ABQ7Z379</accession>